<dbReference type="GO" id="GO:0042025">
    <property type="term" value="C:host cell nucleus"/>
    <property type="evidence" value="ECO:0007669"/>
    <property type="project" value="UniProtKB-SubCell"/>
</dbReference>
<dbReference type="InterPro" id="IPR007615">
    <property type="entry name" value="Adenovirus_E4_30/34"/>
</dbReference>
<evidence type="ECO:0000256" key="8">
    <source>
        <dbReference type="ARBA" id="ARBA00044760"/>
    </source>
</evidence>
<protein>
    <submittedName>
        <fullName evidence="10">245R protein</fullName>
    </submittedName>
    <submittedName>
        <fullName evidence="9">ORF6</fullName>
    </submittedName>
</protein>
<accession>Q98VN6</accession>
<evidence type="ECO:0000256" key="6">
    <source>
        <dbReference type="ARBA" id="ARBA00023200"/>
    </source>
</evidence>
<evidence type="ECO:0000313" key="9">
    <source>
        <dbReference type="EMBL" id="AAK00139.1"/>
    </source>
</evidence>
<evidence type="ECO:0000256" key="3">
    <source>
        <dbReference type="ARBA" id="ARBA00006872"/>
    </source>
</evidence>
<evidence type="ECO:0000313" key="11">
    <source>
        <dbReference type="Proteomes" id="UP000128218"/>
    </source>
</evidence>
<dbReference type="EMBL" id="AF289262">
    <property type="protein sequence ID" value="AAK26499.1"/>
    <property type="molecule type" value="Genomic_DNA"/>
</dbReference>
<sequence length="245" mass="28833">MSHRIRSDITKSPGQHKIVCYVQAPVSCLPFAFHCELPIPWKTILTEIEYRLLKDGLCLGSRLSLQSGDDLFDIVQDHDPFLWSICCHDYNVKSLRFLARIVVLKSIMYEFLRGMSVNQDFLFYREFVNKRLCNRILYQGSVMFRGLHLIYIRVKHWSDLVRVTELDIQDAVYCLGYTSWYVVLICRRCADEVNEYIHCCARRTRALLRSMADACDLLDIRPSGREVERQRVLRYLLTKHPCICL</sequence>
<evidence type="ECO:0000256" key="7">
    <source>
        <dbReference type="ARBA" id="ARBA00044723"/>
    </source>
</evidence>
<keyword evidence="5" id="KW-1048">Host nucleus</keyword>
<comment type="function">
    <text evidence="7">Plays a major role to prevent cellular inhibition of viral genome replication by nuclear bodies. Assembles an SCF-like E3 ubiquitin ligase complex based on the cellular proteins ELOB, ELOC, CUL5 and RBX1, in cooperation with viral E1B-55K. This viral RING-type ligase ubiquitinates cellular substrates prior to proteasomal degradation: p53/TP53, LIG4, MRE11-RAD50-NBS1 (MRN) complex, ITGA3, DAXX and BLM.</text>
</comment>
<keyword evidence="4" id="KW-0244">Early protein</keyword>
<keyword evidence="11" id="KW-1185">Reference proteome</keyword>
<dbReference type="KEGG" id="vg:920915"/>
<evidence type="ECO:0000256" key="2">
    <source>
        <dbReference type="ARBA" id="ARBA00004192"/>
    </source>
</evidence>
<evidence type="ECO:0000256" key="1">
    <source>
        <dbReference type="ARBA" id="ARBA00004147"/>
    </source>
</evidence>
<comment type="subcellular location">
    <subcellularLocation>
        <location evidence="2">Host cytoplasm</location>
    </subcellularLocation>
    <subcellularLocation>
        <location evidence="1">Host nucleus</location>
    </subcellularLocation>
</comment>
<dbReference type="RefSeq" id="NP_108677.1">
    <property type="nucleotide sequence ID" value="NC_002702.1"/>
</dbReference>
<dbReference type="EMBL" id="AF221544">
    <property type="protein sequence ID" value="AAK00139.1"/>
    <property type="molecule type" value="Genomic_DNA"/>
</dbReference>
<proteinExistence type="inferred from homology"/>
<dbReference type="Proteomes" id="UP000128218">
    <property type="component" value="Segment"/>
</dbReference>
<reference evidence="9" key="1">
    <citation type="journal article" date="2000" name="Virus Genes">
        <title>Characterization of early region 4 of porcine adenovirus serotype 5.</title>
        <authorList>
            <person name="Tuboly T."/>
            <person name="Nagy M."/>
            <person name="Nagy E."/>
        </authorList>
    </citation>
    <scope>NUCLEOTIDE SEQUENCE</scope>
</reference>
<comment type="similarity">
    <text evidence="3">Belongs to the adenoviridae E4 30 to 34 kDa protein family.</text>
</comment>
<keyword evidence="6" id="KW-1035">Host cytoplasm</keyword>
<dbReference type="GO" id="GO:0030430">
    <property type="term" value="C:host cell cytoplasm"/>
    <property type="evidence" value="ECO:0007669"/>
    <property type="project" value="UniProtKB-SubCell"/>
</dbReference>
<organism evidence="10 11">
    <name type="scientific">Porcine adenovirus 5</name>
    <dbReference type="NCBI Taxonomy" id="45370"/>
    <lineage>
        <taxon>Viruses</taxon>
        <taxon>Varidnaviria</taxon>
        <taxon>Bamfordvirae</taxon>
        <taxon>Preplasmiviricota</taxon>
        <taxon>Polisuviricotina</taxon>
        <taxon>Pharingeaviricetes</taxon>
        <taxon>Rowavirales</taxon>
        <taxon>Adenoviridae</taxon>
        <taxon>Mastadenovirus</taxon>
        <taxon>Mastadenovirus porcusquintum</taxon>
    </lineage>
</organism>
<reference evidence="10 11" key="2">
    <citation type="journal article" date="2001" name="J. Gen. Virol.">
        <title>The complete nucleotide sequence of porcine adenovirus serotype 5.</title>
        <authorList>
            <person name="Nagy M."/>
            <person name="Nagy E."/>
            <person name="Tuboly T."/>
        </authorList>
    </citation>
    <scope>NUCLEOTIDE SEQUENCE [LARGE SCALE GENOMIC DNA]</scope>
</reference>
<name>Q98VN6_9ADEN</name>
<dbReference type="OrthoDB" id="5555at10239"/>
<evidence type="ECO:0000256" key="4">
    <source>
        <dbReference type="ARBA" id="ARBA00022518"/>
    </source>
</evidence>
<evidence type="ECO:0000313" key="10">
    <source>
        <dbReference type="EMBL" id="AAK26499.1"/>
    </source>
</evidence>
<dbReference type="Pfam" id="PF04528">
    <property type="entry name" value="Adeno_E4_34"/>
    <property type="match status" value="1"/>
</dbReference>
<comment type="subunit">
    <text evidence="8">Interacts with E1B-55k.</text>
</comment>
<evidence type="ECO:0000256" key="5">
    <source>
        <dbReference type="ARBA" id="ARBA00022562"/>
    </source>
</evidence>
<dbReference type="GeneID" id="920915"/>